<dbReference type="RefSeq" id="WP_014221384.1">
    <property type="nucleotide sequence ID" value="NZ_LWBO01000012.1"/>
</dbReference>
<feature type="domain" description="DUF5018" evidence="1">
    <location>
        <begin position="56"/>
        <end position="362"/>
    </location>
</feature>
<organism evidence="2 3">
    <name type="scientific">Niastella koreensis</name>
    <dbReference type="NCBI Taxonomy" id="354356"/>
    <lineage>
        <taxon>Bacteria</taxon>
        <taxon>Pseudomonadati</taxon>
        <taxon>Bacteroidota</taxon>
        <taxon>Chitinophagia</taxon>
        <taxon>Chitinophagales</taxon>
        <taxon>Chitinophagaceae</taxon>
        <taxon>Niastella</taxon>
    </lineage>
</organism>
<keyword evidence="3" id="KW-1185">Reference proteome</keyword>
<dbReference type="Pfam" id="PF16410">
    <property type="entry name" value="DUF5018"/>
    <property type="match status" value="1"/>
</dbReference>
<dbReference type="InterPro" id="IPR032186">
    <property type="entry name" value="DUF5018"/>
</dbReference>
<dbReference type="InterPro" id="IPR036322">
    <property type="entry name" value="WD40_repeat_dom_sf"/>
</dbReference>
<dbReference type="EMBL" id="LWBO01000012">
    <property type="protein sequence ID" value="OQP48201.1"/>
    <property type="molecule type" value="Genomic_DNA"/>
</dbReference>
<evidence type="ECO:0000313" key="2">
    <source>
        <dbReference type="EMBL" id="OQP48201.1"/>
    </source>
</evidence>
<accession>A0ABX3NVT4</accession>
<evidence type="ECO:0000313" key="3">
    <source>
        <dbReference type="Proteomes" id="UP000192277"/>
    </source>
</evidence>
<reference evidence="2 3" key="1">
    <citation type="submission" date="2016-04" db="EMBL/GenBank/DDBJ databases">
        <authorList>
            <person name="Chen L."/>
            <person name="Zhuang W."/>
            <person name="Wang G."/>
        </authorList>
    </citation>
    <scope>NUCLEOTIDE SEQUENCE [LARGE SCALE GENOMIC DNA]</scope>
    <source>
        <strain evidence="3">GR20</strain>
    </source>
</reference>
<dbReference type="Proteomes" id="UP000192277">
    <property type="component" value="Unassembled WGS sequence"/>
</dbReference>
<proteinExistence type="predicted"/>
<dbReference type="Gene3D" id="2.60.40.2340">
    <property type="match status" value="2"/>
</dbReference>
<evidence type="ECO:0000259" key="1">
    <source>
        <dbReference type="Pfam" id="PF16410"/>
    </source>
</evidence>
<gene>
    <name evidence="2" type="ORF">A4D02_05640</name>
</gene>
<name>A0ABX3NVT4_9BACT</name>
<comment type="caution">
    <text evidence="2">The sequence shown here is derived from an EMBL/GenBank/DDBJ whole genome shotgun (WGS) entry which is preliminary data.</text>
</comment>
<protein>
    <recommendedName>
        <fullName evidence="1">DUF5018 domain-containing protein</fullName>
    </recommendedName>
</protein>
<dbReference type="SUPFAM" id="SSF50978">
    <property type="entry name" value="WD40 repeat-like"/>
    <property type="match status" value="1"/>
</dbReference>
<sequence>MKQIFLYILGATIVTNLASSCRKADAVPRQGGKALSDVYATIEGFGGNRLFEPRYSNDTIYIDVPYFYQPDSNNPTDLSKIIIRTTISTDAKITPQLGSPMDVREPLHLTVTSGTGEVSNYVLVVRNVADLVLRTAAFTYMENGVPQTIDGVIDNTTNEVKFYVVPGTDVSAVKLTTTVSPHAIQGITDGSVIDLSQNKTVPYTVTGNDKTKRTYTFKALDPVKLNYGVGISRLLWKKDAVNITGFTTNDNNRSMAVSGNYLVLALSTTPSTFKIYDRKTGAYVQDMAVPPGSLRSFAIANDSAGHILISSWAPKNSVFYVYKYNDPFDVNPVKLIQWTNNNPAAITGDGGVGRRINVYGDVNKNAILDATAGVSNITYSWQVTNGTMVNNTPTPLAYQTMAGGTTWSFYAEAQPASTTANGDYFVNYAGEIALVNGASNSRSVAFTSETAVIGLNHMAMDYFQFNNASFLAVQRFTNGTNSKAGFSLFDVTKSSNIGLTSTAAGFKDFRVFASPDANDITASANGNGAGDICTVLNDDRERVCVYMLLTNGGIMAYEFTKYAP</sequence>
<dbReference type="PROSITE" id="PS51257">
    <property type="entry name" value="PROKAR_LIPOPROTEIN"/>
    <property type="match status" value="1"/>
</dbReference>